<dbReference type="Gene3D" id="2.40.50.140">
    <property type="entry name" value="Nucleic acid-binding proteins"/>
    <property type="match status" value="1"/>
</dbReference>
<evidence type="ECO:0000256" key="4">
    <source>
        <dbReference type="ARBA" id="ARBA00022730"/>
    </source>
</evidence>
<evidence type="ECO:0000256" key="3">
    <source>
        <dbReference type="ARBA" id="ARBA00022540"/>
    </source>
</evidence>
<dbReference type="GO" id="GO:0019843">
    <property type="term" value="F:rRNA binding"/>
    <property type="evidence" value="ECO:0007669"/>
    <property type="project" value="UniProtKB-UniRule"/>
</dbReference>
<dbReference type="GO" id="GO:0005829">
    <property type="term" value="C:cytosol"/>
    <property type="evidence" value="ECO:0007669"/>
    <property type="project" value="TreeGrafter"/>
</dbReference>
<dbReference type="NCBIfam" id="TIGR00008">
    <property type="entry name" value="infA"/>
    <property type="match status" value="1"/>
</dbReference>
<dbReference type="Pfam" id="PF01176">
    <property type="entry name" value="eIF-1a"/>
    <property type="match status" value="1"/>
</dbReference>
<keyword evidence="2 7" id="KW-0963">Cytoplasm</keyword>
<dbReference type="FunFam" id="2.40.50.140:FF:000002">
    <property type="entry name" value="Translation initiation factor IF-1"/>
    <property type="match status" value="1"/>
</dbReference>
<evidence type="ECO:0000256" key="6">
    <source>
        <dbReference type="ARBA" id="ARBA00022917"/>
    </source>
</evidence>
<dbReference type="GO" id="GO:0043022">
    <property type="term" value="F:ribosome binding"/>
    <property type="evidence" value="ECO:0007669"/>
    <property type="project" value="UniProtKB-UniRule"/>
</dbReference>
<keyword evidence="3 7" id="KW-0396">Initiation factor</keyword>
<comment type="caution">
    <text evidence="11">The sequence shown here is derived from an EMBL/GenBank/DDBJ whole genome shotgun (WGS) entry which is preliminary data.</text>
</comment>
<dbReference type="PANTHER" id="PTHR33370">
    <property type="entry name" value="TRANSLATION INITIATION FACTOR IF-1, CHLOROPLASTIC"/>
    <property type="match status" value="1"/>
</dbReference>
<dbReference type="SUPFAM" id="SSF50249">
    <property type="entry name" value="Nucleic acid-binding proteins"/>
    <property type="match status" value="1"/>
</dbReference>
<dbReference type="Proteomes" id="UP000297564">
    <property type="component" value="Unassembled WGS sequence"/>
</dbReference>
<accession>A0A4Z0BX64</accession>
<evidence type="ECO:0000256" key="5">
    <source>
        <dbReference type="ARBA" id="ARBA00022884"/>
    </source>
</evidence>
<feature type="domain" description="S1-like" evidence="10">
    <location>
        <begin position="1"/>
        <end position="72"/>
    </location>
</feature>
<dbReference type="CDD" id="cd04451">
    <property type="entry name" value="S1_IF1"/>
    <property type="match status" value="1"/>
</dbReference>
<sequence length="90" mass="10381">MAKEELIEMRGRVEEVLPDSRFRVILENGHELVAYSGGKMRKHRIRVIAGDDVTLELSPYDLNKGRIMFRHLPDRNRPPGAGAHRPPVRR</sequence>
<comment type="function">
    <text evidence="7">One of the essential components for the initiation of protein synthesis. Stabilizes the binding of IF-2 and IF-3 on the 30S subunit to which N-formylmethionyl-tRNA(fMet) subsequently binds. Helps modulate mRNA selection, yielding the 30S pre-initiation complex (PIC). Upon addition of the 50S ribosomal subunit IF-1, IF-2 and IF-3 are released leaving the mature 70S translation initiation complex.</text>
</comment>
<dbReference type="OrthoDB" id="9803250at2"/>
<dbReference type="AlphaFoldDB" id="A0A4Z0BX64"/>
<dbReference type="InterPro" id="IPR004368">
    <property type="entry name" value="TIF_IF1"/>
</dbReference>
<evidence type="ECO:0000256" key="2">
    <source>
        <dbReference type="ARBA" id="ARBA00022490"/>
    </source>
</evidence>
<keyword evidence="12" id="KW-1185">Reference proteome</keyword>
<dbReference type="RefSeq" id="WP_135284091.1">
    <property type="nucleotide sequence ID" value="NZ_SMLL01000002.1"/>
</dbReference>
<evidence type="ECO:0000256" key="8">
    <source>
        <dbReference type="NCBIfam" id="TIGR00008"/>
    </source>
</evidence>
<organism evidence="11 12">
    <name type="scientific">Ramlibacter rhizophilus</name>
    <dbReference type="NCBI Taxonomy" id="1781167"/>
    <lineage>
        <taxon>Bacteria</taxon>
        <taxon>Pseudomonadati</taxon>
        <taxon>Pseudomonadota</taxon>
        <taxon>Betaproteobacteria</taxon>
        <taxon>Burkholderiales</taxon>
        <taxon>Comamonadaceae</taxon>
        <taxon>Ramlibacter</taxon>
    </lineage>
</organism>
<evidence type="ECO:0000259" key="10">
    <source>
        <dbReference type="PROSITE" id="PS50832"/>
    </source>
</evidence>
<evidence type="ECO:0000313" key="12">
    <source>
        <dbReference type="Proteomes" id="UP000297564"/>
    </source>
</evidence>
<keyword evidence="6 7" id="KW-0648">Protein biosynthesis</keyword>
<dbReference type="InterPro" id="IPR012340">
    <property type="entry name" value="NA-bd_OB-fold"/>
</dbReference>
<keyword evidence="4 7" id="KW-0699">rRNA-binding</keyword>
<comment type="similarity">
    <text evidence="1 7">Belongs to the IF-1 family.</text>
</comment>
<keyword evidence="5 7" id="KW-0694">RNA-binding</keyword>
<dbReference type="InterPro" id="IPR006196">
    <property type="entry name" value="RNA-binding_domain_S1_IF1"/>
</dbReference>
<dbReference type="GO" id="GO:0003743">
    <property type="term" value="F:translation initiation factor activity"/>
    <property type="evidence" value="ECO:0007669"/>
    <property type="project" value="UniProtKB-UniRule"/>
</dbReference>
<evidence type="ECO:0000256" key="9">
    <source>
        <dbReference type="SAM" id="MobiDB-lite"/>
    </source>
</evidence>
<dbReference type="PANTHER" id="PTHR33370:SF1">
    <property type="entry name" value="TRANSLATION INITIATION FACTOR IF-1, CHLOROPLASTIC"/>
    <property type="match status" value="1"/>
</dbReference>
<evidence type="ECO:0000256" key="7">
    <source>
        <dbReference type="HAMAP-Rule" id="MF_00075"/>
    </source>
</evidence>
<name>A0A4Z0BX64_9BURK</name>
<dbReference type="EMBL" id="SMLL01000002">
    <property type="protein sequence ID" value="TFZ03292.1"/>
    <property type="molecule type" value="Genomic_DNA"/>
</dbReference>
<gene>
    <name evidence="7" type="primary">infA</name>
    <name evidence="11" type="ORF">EZ242_05230</name>
</gene>
<comment type="subunit">
    <text evidence="7">Component of the 30S ribosomal translation pre-initiation complex which assembles on the 30S ribosome in the order IF-2 and IF-3, IF-1 and N-formylmethionyl-tRNA(fMet); mRNA recruitment can occur at any time during PIC assembly.</text>
</comment>
<feature type="region of interest" description="Disordered" evidence="9">
    <location>
        <begin position="71"/>
        <end position="90"/>
    </location>
</feature>
<proteinExistence type="inferred from homology"/>
<protein>
    <recommendedName>
        <fullName evidence="7 8">Translation initiation factor IF-1</fullName>
    </recommendedName>
</protein>
<reference evidence="11 12" key="1">
    <citation type="submission" date="2019-03" db="EMBL/GenBank/DDBJ databases">
        <title>Ramlibacter rhizophilus CCTCC AB2015357, whole genome shotgun sequence.</title>
        <authorList>
            <person name="Zhang X."/>
            <person name="Feng G."/>
            <person name="Zhu H."/>
        </authorList>
    </citation>
    <scope>NUCLEOTIDE SEQUENCE [LARGE SCALE GENOMIC DNA]</scope>
    <source>
        <strain evidence="11 12">CCTCC AB2015357</strain>
    </source>
</reference>
<comment type="subcellular location">
    <subcellularLocation>
        <location evidence="7">Cytoplasm</location>
    </subcellularLocation>
</comment>
<dbReference type="HAMAP" id="MF_00075">
    <property type="entry name" value="IF_1"/>
    <property type="match status" value="1"/>
</dbReference>
<evidence type="ECO:0000256" key="1">
    <source>
        <dbReference type="ARBA" id="ARBA00010939"/>
    </source>
</evidence>
<evidence type="ECO:0000313" key="11">
    <source>
        <dbReference type="EMBL" id="TFZ03292.1"/>
    </source>
</evidence>
<dbReference type="PROSITE" id="PS50832">
    <property type="entry name" value="S1_IF1_TYPE"/>
    <property type="match status" value="1"/>
</dbReference>